<name>A0A1P8FAH8_9CHLR</name>
<evidence type="ECO:0000313" key="2">
    <source>
        <dbReference type="EMBL" id="APV45463.1"/>
    </source>
</evidence>
<sequence length="219" mass="24549">MKIIRWAVTVIIPLLIVSGVVAFAFNFLPLYEYGFHRYDVTQTTGLSDSELTKAARGLVSYFNSDEEFINITVQKNGSPFRLFNEREILHLKDVKSLVTLDYNIFIVTMLCGAAVTGFIVFRKRPRLLTAPAFWGGAITLAGLILVTAVAASNFDAFFTRFHQLSFANDFWLLDPSKDYLIMLFPAGFWQDASIFIAGLIGLIAAGLTLFTWRNLKING</sequence>
<feature type="transmembrane region" description="Helical" evidence="1">
    <location>
        <begin position="133"/>
        <end position="154"/>
    </location>
</feature>
<reference evidence="3" key="1">
    <citation type="submission" date="2016-11" db="EMBL/GenBank/DDBJ databases">
        <title>Dehalogenimonas formicexedens sp. nov., a chlorinated alkane respiring bacterium isolated from contaminated groundwater.</title>
        <authorList>
            <person name="Key T.A."/>
            <person name="Bowman K.S."/>
            <person name="Lee I."/>
            <person name="Chun J."/>
            <person name="Albuquerque L."/>
            <person name="da Costa M.S."/>
            <person name="Rainey F.A."/>
            <person name="Moe W.M."/>
        </authorList>
    </citation>
    <scope>NUCLEOTIDE SEQUENCE [LARGE SCALE GENOMIC DNA]</scope>
    <source>
        <strain evidence="3">NSZ-14</strain>
    </source>
</reference>
<keyword evidence="3" id="KW-1185">Reference proteome</keyword>
<feature type="transmembrane region" description="Helical" evidence="1">
    <location>
        <begin position="7"/>
        <end position="28"/>
    </location>
</feature>
<evidence type="ECO:0000256" key="1">
    <source>
        <dbReference type="SAM" id="Phobius"/>
    </source>
</evidence>
<keyword evidence="1" id="KW-0472">Membrane</keyword>
<feature type="transmembrane region" description="Helical" evidence="1">
    <location>
        <begin position="102"/>
        <end position="121"/>
    </location>
</feature>
<keyword evidence="1" id="KW-0812">Transmembrane</keyword>
<dbReference type="AlphaFoldDB" id="A0A1P8FAH8"/>
<dbReference type="NCBIfam" id="TIGR01906">
    <property type="entry name" value="integ_TIGR01906"/>
    <property type="match status" value="1"/>
</dbReference>
<dbReference type="KEGG" id="dfo:Dform_02159"/>
<dbReference type="RefSeq" id="WP_076004955.1">
    <property type="nucleotide sequence ID" value="NZ_CP018258.1"/>
</dbReference>
<evidence type="ECO:0000313" key="3">
    <source>
        <dbReference type="Proteomes" id="UP000185934"/>
    </source>
</evidence>
<organism evidence="2 3">
    <name type="scientific">Dehalogenimonas formicexedens</name>
    <dbReference type="NCBI Taxonomy" id="1839801"/>
    <lineage>
        <taxon>Bacteria</taxon>
        <taxon>Bacillati</taxon>
        <taxon>Chloroflexota</taxon>
        <taxon>Dehalococcoidia</taxon>
        <taxon>Dehalococcoidales</taxon>
        <taxon>Dehalococcoidaceae</taxon>
        <taxon>Dehalogenimonas</taxon>
    </lineage>
</organism>
<dbReference type="InterPro" id="IPR010178">
    <property type="entry name" value="Lit"/>
</dbReference>
<dbReference type="STRING" id="1839801.Dform_02159"/>
<dbReference type="Proteomes" id="UP000185934">
    <property type="component" value="Chromosome"/>
</dbReference>
<protein>
    <submittedName>
        <fullName evidence="2">Integral membrane protein</fullName>
    </submittedName>
</protein>
<dbReference type="Pfam" id="PF07314">
    <property type="entry name" value="Lit"/>
    <property type="match status" value="1"/>
</dbReference>
<gene>
    <name evidence="2" type="ORF">Dform_02159</name>
</gene>
<proteinExistence type="predicted"/>
<accession>A0A1P8FAH8</accession>
<keyword evidence="1" id="KW-1133">Transmembrane helix</keyword>
<feature type="transmembrane region" description="Helical" evidence="1">
    <location>
        <begin position="192"/>
        <end position="212"/>
    </location>
</feature>
<dbReference type="EMBL" id="CP018258">
    <property type="protein sequence ID" value="APV45463.1"/>
    <property type="molecule type" value="Genomic_DNA"/>
</dbReference>
<dbReference type="OrthoDB" id="9813051at2"/>